<dbReference type="Proteomes" id="UP000028547">
    <property type="component" value="Unassembled WGS sequence"/>
</dbReference>
<dbReference type="PANTHER" id="PTHR43471:SF3">
    <property type="entry name" value="ABC TRANSPORTER PERMEASE PROTEIN NATB"/>
    <property type="match status" value="1"/>
</dbReference>
<evidence type="ECO:0000256" key="4">
    <source>
        <dbReference type="ARBA" id="ARBA00023136"/>
    </source>
</evidence>
<feature type="transmembrane region" description="Helical" evidence="5">
    <location>
        <begin position="355"/>
        <end position="380"/>
    </location>
</feature>
<keyword evidence="3 5" id="KW-1133">Transmembrane helix</keyword>
<comment type="subcellular location">
    <subcellularLocation>
        <location evidence="1">Membrane</location>
        <topology evidence="1">Multi-pass membrane protein</topology>
    </subcellularLocation>
</comment>
<dbReference type="AlphaFoldDB" id="A0A084SG73"/>
<gene>
    <name evidence="7" type="ORF">Q664_48170</name>
</gene>
<dbReference type="GO" id="GO:0140359">
    <property type="term" value="F:ABC-type transporter activity"/>
    <property type="evidence" value="ECO:0007669"/>
    <property type="project" value="InterPro"/>
</dbReference>
<reference evidence="7 8" key="1">
    <citation type="submission" date="2014-07" db="EMBL/GenBank/DDBJ databases">
        <title>Draft Genome Sequence of Gephyronic Acid Producer, Cystobacter violaceus Strain Cb vi76.</title>
        <authorList>
            <person name="Stevens D.C."/>
            <person name="Young J."/>
            <person name="Carmichael R."/>
            <person name="Tan J."/>
            <person name="Taylor R.E."/>
        </authorList>
    </citation>
    <scope>NUCLEOTIDE SEQUENCE [LARGE SCALE GENOMIC DNA]</scope>
    <source>
        <strain evidence="7 8">Cb vi76</strain>
    </source>
</reference>
<feature type="domain" description="ABC-2 type transporter transmembrane" evidence="6">
    <location>
        <begin position="30"/>
        <end position="336"/>
    </location>
</feature>
<comment type="caution">
    <text evidence="7">The sequence shown here is derived from an EMBL/GenBank/DDBJ whole genome shotgun (WGS) entry which is preliminary data.</text>
</comment>
<evidence type="ECO:0000256" key="3">
    <source>
        <dbReference type="ARBA" id="ARBA00022989"/>
    </source>
</evidence>
<feature type="transmembrane region" description="Helical" evidence="5">
    <location>
        <begin position="231"/>
        <end position="252"/>
    </location>
</feature>
<sequence>MKTLLTAVFRKEMRDHLRDRRSVSSVLGGSLMGPILFAVMFTVLASWNRQDKPLELPVVGRAHAPSLMAFLERYGVQLSDAPADYESRIQAGTLDAVLIIPEDYGKDFSAGRSAKVQLVMDNSRNKARFTIRRAQSLLSQYAGVLGTQRLMARGVAPELASPVRVEEVDLATPERLAASILNMIPLFLVISCFMGGLNVAIDTMAGERERGSLEPLLLNPVQRGTLVVGKWLATTVFSCTMVVVVAVAFVLVAKRVPLQDLGVKVSLDAVAAAGMVGAVLPLSLLASAMQMLVATFARSFKEAQTYLQLLMMLPMIPGMMLALSPIESQTWMFMVPVLGQELLVSELMRGEPLGMLPFVLSTVGCVALAAACLAAISRLLSDEKIVFGRS</sequence>
<evidence type="ECO:0000259" key="6">
    <source>
        <dbReference type="Pfam" id="PF12698"/>
    </source>
</evidence>
<dbReference type="PANTHER" id="PTHR43471">
    <property type="entry name" value="ABC TRANSPORTER PERMEASE"/>
    <property type="match status" value="1"/>
</dbReference>
<feature type="transmembrane region" description="Helical" evidence="5">
    <location>
        <begin position="306"/>
        <end position="326"/>
    </location>
</feature>
<feature type="transmembrane region" description="Helical" evidence="5">
    <location>
        <begin position="21"/>
        <end position="47"/>
    </location>
</feature>
<evidence type="ECO:0000256" key="5">
    <source>
        <dbReference type="SAM" id="Phobius"/>
    </source>
</evidence>
<evidence type="ECO:0000256" key="1">
    <source>
        <dbReference type="ARBA" id="ARBA00004141"/>
    </source>
</evidence>
<dbReference type="Pfam" id="PF12698">
    <property type="entry name" value="ABC2_membrane_3"/>
    <property type="match status" value="1"/>
</dbReference>
<dbReference type="RefSeq" id="WP_043412444.1">
    <property type="nucleotide sequence ID" value="NZ_JPMI01000378.1"/>
</dbReference>
<keyword evidence="2 5" id="KW-0812">Transmembrane</keyword>
<proteinExistence type="predicted"/>
<name>A0A084SG73_9BACT</name>
<feature type="transmembrane region" description="Helical" evidence="5">
    <location>
        <begin position="272"/>
        <end position="294"/>
    </location>
</feature>
<evidence type="ECO:0000256" key="2">
    <source>
        <dbReference type="ARBA" id="ARBA00022692"/>
    </source>
</evidence>
<dbReference type="EMBL" id="JPMI01000378">
    <property type="protein sequence ID" value="KFA87458.1"/>
    <property type="molecule type" value="Genomic_DNA"/>
</dbReference>
<evidence type="ECO:0000313" key="8">
    <source>
        <dbReference type="Proteomes" id="UP000028547"/>
    </source>
</evidence>
<accession>A0A084SG73</accession>
<keyword evidence="4 5" id="KW-0472">Membrane</keyword>
<dbReference type="GO" id="GO:0016020">
    <property type="term" value="C:membrane"/>
    <property type="evidence" value="ECO:0007669"/>
    <property type="project" value="UniProtKB-SubCell"/>
</dbReference>
<dbReference type="InterPro" id="IPR013525">
    <property type="entry name" value="ABC2_TM"/>
</dbReference>
<protein>
    <submittedName>
        <fullName evidence="7">Sodium ABC transporter permease</fullName>
    </submittedName>
</protein>
<feature type="transmembrane region" description="Helical" evidence="5">
    <location>
        <begin position="180"/>
        <end position="201"/>
    </location>
</feature>
<organism evidence="7 8">
    <name type="scientific">Archangium violaceum Cb vi76</name>
    <dbReference type="NCBI Taxonomy" id="1406225"/>
    <lineage>
        <taxon>Bacteria</taxon>
        <taxon>Pseudomonadati</taxon>
        <taxon>Myxococcota</taxon>
        <taxon>Myxococcia</taxon>
        <taxon>Myxococcales</taxon>
        <taxon>Cystobacterineae</taxon>
        <taxon>Archangiaceae</taxon>
        <taxon>Archangium</taxon>
    </lineage>
</organism>
<evidence type="ECO:0000313" key="7">
    <source>
        <dbReference type="EMBL" id="KFA87458.1"/>
    </source>
</evidence>